<dbReference type="PANTHER" id="PTHR34299">
    <property type="entry name" value="DIACYLGLYCEROL KINASE"/>
    <property type="match status" value="1"/>
</dbReference>
<keyword evidence="14" id="KW-1208">Phospholipid metabolism</keyword>
<comment type="caution">
    <text evidence="20">The sequence shown here is derived from an EMBL/GenBank/DDBJ whole genome shotgun (WGS) entry which is preliminary data.</text>
</comment>
<dbReference type="GO" id="GO:0008654">
    <property type="term" value="P:phospholipid biosynthetic process"/>
    <property type="evidence" value="ECO:0007669"/>
    <property type="project" value="UniProtKB-KW"/>
</dbReference>
<evidence type="ECO:0000256" key="7">
    <source>
        <dbReference type="ARBA" id="ARBA00022741"/>
    </source>
</evidence>
<evidence type="ECO:0000256" key="1">
    <source>
        <dbReference type="ARBA" id="ARBA00004651"/>
    </source>
</evidence>
<evidence type="ECO:0000256" key="18">
    <source>
        <dbReference type="PIRSR" id="PIRSR600829-4"/>
    </source>
</evidence>
<dbReference type="Pfam" id="PF01219">
    <property type="entry name" value="DAGK_prokar"/>
    <property type="match status" value="1"/>
</dbReference>
<dbReference type="GO" id="GO:0005886">
    <property type="term" value="C:plasma membrane"/>
    <property type="evidence" value="ECO:0007669"/>
    <property type="project" value="UniProtKB-SubCell"/>
</dbReference>
<proteinExistence type="inferred from homology"/>
<keyword evidence="5" id="KW-0808">Transferase</keyword>
<organism evidence="20 21">
    <name type="scientific">Weissella viridescens</name>
    <name type="common">Lactobacillus viridescens</name>
    <dbReference type="NCBI Taxonomy" id="1629"/>
    <lineage>
        <taxon>Bacteria</taxon>
        <taxon>Bacillati</taxon>
        <taxon>Bacillota</taxon>
        <taxon>Bacilli</taxon>
        <taxon>Lactobacillales</taxon>
        <taxon>Lactobacillaceae</taxon>
        <taxon>Weissella</taxon>
    </lineage>
</organism>
<feature type="transmembrane region" description="Helical" evidence="19">
    <location>
        <begin position="110"/>
        <end position="131"/>
    </location>
</feature>
<evidence type="ECO:0000256" key="9">
    <source>
        <dbReference type="ARBA" id="ARBA00022840"/>
    </source>
</evidence>
<dbReference type="AlphaFoldDB" id="A0A0R2H977"/>
<dbReference type="Gene3D" id="1.10.287.3610">
    <property type="match status" value="1"/>
</dbReference>
<keyword evidence="6 19" id="KW-0812">Transmembrane</keyword>
<evidence type="ECO:0000256" key="15">
    <source>
        <dbReference type="PIRSR" id="PIRSR600829-1"/>
    </source>
</evidence>
<comment type="subcellular location">
    <subcellularLocation>
        <location evidence="1">Cell membrane</location>
        <topology evidence="1">Multi-pass membrane protein</topology>
    </subcellularLocation>
</comment>
<sequence length="132" mass="14533">MGLHDNQTPDNHQVTKNRHFLQALGHALDGVIDVLRRERNMRFHLVAAILVLCLGIYLGIGRSDWIWITIAVSMVIMSEFVNTMVEAIVDLIVGERYEPLAKVAKDVAAGGVLVAAGTAAVIGCLIFYPYLF</sequence>
<feature type="binding site" evidence="16">
    <location>
        <position position="79"/>
    </location>
    <ligand>
        <name>substrate</name>
    </ligand>
</feature>
<evidence type="ECO:0000256" key="4">
    <source>
        <dbReference type="ARBA" id="ARBA00022516"/>
    </source>
</evidence>
<evidence type="ECO:0000256" key="16">
    <source>
        <dbReference type="PIRSR" id="PIRSR600829-2"/>
    </source>
</evidence>
<keyword evidence="12 19" id="KW-0472">Membrane</keyword>
<keyword evidence="11" id="KW-0443">Lipid metabolism</keyword>
<dbReference type="RefSeq" id="WP_181405914.1">
    <property type="nucleotide sequence ID" value="NZ_CBDALH010000009.1"/>
</dbReference>
<feature type="transmembrane region" description="Helical" evidence="19">
    <location>
        <begin position="43"/>
        <end position="60"/>
    </location>
</feature>
<keyword evidence="9 17" id="KW-0067">ATP-binding</keyword>
<evidence type="ECO:0000256" key="13">
    <source>
        <dbReference type="ARBA" id="ARBA00023209"/>
    </source>
</evidence>
<evidence type="ECO:0000256" key="17">
    <source>
        <dbReference type="PIRSR" id="PIRSR600829-3"/>
    </source>
</evidence>
<dbReference type="PATRIC" id="fig|1629.5.peg.1145"/>
<evidence type="ECO:0000313" key="21">
    <source>
        <dbReference type="Proteomes" id="UP000051992"/>
    </source>
</evidence>
<feature type="active site" description="Proton acceptor" evidence="15">
    <location>
        <position position="79"/>
    </location>
</feature>
<comment type="cofactor">
    <cofactor evidence="18">
        <name>Mg(2+)</name>
        <dbReference type="ChEBI" id="CHEBI:18420"/>
    </cofactor>
    <text evidence="18">Mn(2+), Zn(2+), Cd(2+) and Co(2+) support activity to lesser extents.</text>
</comment>
<dbReference type="Proteomes" id="UP000051992">
    <property type="component" value="Unassembled WGS sequence"/>
</dbReference>
<evidence type="ECO:0000256" key="14">
    <source>
        <dbReference type="ARBA" id="ARBA00023264"/>
    </source>
</evidence>
<evidence type="ECO:0000256" key="12">
    <source>
        <dbReference type="ARBA" id="ARBA00023136"/>
    </source>
</evidence>
<dbReference type="CDD" id="cd14265">
    <property type="entry name" value="UDPK_IM_like"/>
    <property type="match status" value="1"/>
</dbReference>
<evidence type="ECO:0000313" key="20">
    <source>
        <dbReference type="EMBL" id="KRN46164.1"/>
    </source>
</evidence>
<dbReference type="InterPro" id="IPR000829">
    <property type="entry name" value="DAGK"/>
</dbReference>
<keyword evidence="7 17" id="KW-0547">Nucleotide-binding</keyword>
<keyword evidence="18" id="KW-0479">Metal-binding</keyword>
<evidence type="ECO:0000256" key="11">
    <source>
        <dbReference type="ARBA" id="ARBA00023098"/>
    </source>
</evidence>
<feature type="binding site" evidence="17">
    <location>
        <position position="38"/>
    </location>
    <ligand>
        <name>ATP</name>
        <dbReference type="ChEBI" id="CHEBI:30616"/>
    </ligand>
</feature>
<keyword evidence="21" id="KW-1185">Reference proteome</keyword>
<keyword evidence="3" id="KW-1003">Cell membrane</keyword>
<comment type="similarity">
    <text evidence="2">Belongs to the bacterial diacylglycerol kinase family.</text>
</comment>
<evidence type="ECO:0000256" key="8">
    <source>
        <dbReference type="ARBA" id="ARBA00022777"/>
    </source>
</evidence>
<evidence type="ECO:0000256" key="6">
    <source>
        <dbReference type="ARBA" id="ARBA00022692"/>
    </source>
</evidence>
<feature type="binding site" evidence="17">
    <location>
        <begin position="105"/>
        <end position="106"/>
    </location>
    <ligand>
        <name>ATP</name>
        <dbReference type="ChEBI" id="CHEBI:30616"/>
    </ligand>
</feature>
<dbReference type="GO" id="GO:0046872">
    <property type="term" value="F:metal ion binding"/>
    <property type="evidence" value="ECO:0007669"/>
    <property type="project" value="UniProtKB-KW"/>
</dbReference>
<dbReference type="GO" id="GO:0016301">
    <property type="term" value="F:kinase activity"/>
    <property type="evidence" value="ECO:0007669"/>
    <property type="project" value="UniProtKB-KW"/>
</dbReference>
<keyword evidence="18" id="KW-0460">Magnesium</keyword>
<keyword evidence="8 20" id="KW-0418">Kinase</keyword>
<dbReference type="InterPro" id="IPR036945">
    <property type="entry name" value="DAGK_sf"/>
</dbReference>
<evidence type="ECO:0000256" key="2">
    <source>
        <dbReference type="ARBA" id="ARBA00005967"/>
    </source>
</evidence>
<feature type="binding site" evidence="17">
    <location>
        <position position="86"/>
    </location>
    <ligand>
        <name>ATP</name>
        <dbReference type="ChEBI" id="CHEBI:30616"/>
    </ligand>
</feature>
<keyword evidence="10 19" id="KW-1133">Transmembrane helix</keyword>
<gene>
    <name evidence="20" type="ORF">IV50_GL001138</name>
</gene>
<dbReference type="InterPro" id="IPR033717">
    <property type="entry name" value="UDPK"/>
</dbReference>
<name>A0A0R2H977_WEIVI</name>
<feature type="binding site" evidence="18">
    <location>
        <position position="86"/>
    </location>
    <ligand>
        <name>a divalent metal cation</name>
        <dbReference type="ChEBI" id="CHEBI:60240"/>
    </ligand>
</feature>
<evidence type="ECO:0000256" key="3">
    <source>
        <dbReference type="ARBA" id="ARBA00022475"/>
    </source>
</evidence>
<dbReference type="EMBL" id="JQBM01000003">
    <property type="protein sequence ID" value="KRN46164.1"/>
    <property type="molecule type" value="Genomic_DNA"/>
</dbReference>
<accession>A0A0R2H977</accession>
<keyword evidence="4" id="KW-0444">Lipid biosynthesis</keyword>
<feature type="transmembrane region" description="Helical" evidence="19">
    <location>
        <begin position="66"/>
        <end position="89"/>
    </location>
</feature>
<feature type="binding site" evidence="18">
    <location>
        <position position="38"/>
    </location>
    <ligand>
        <name>a divalent metal cation</name>
        <dbReference type="ChEBI" id="CHEBI:60240"/>
    </ligand>
</feature>
<protein>
    <submittedName>
        <fullName evidence="20">Diacylglycerol kinase</fullName>
    </submittedName>
</protein>
<dbReference type="GO" id="GO:0005524">
    <property type="term" value="F:ATP binding"/>
    <property type="evidence" value="ECO:0007669"/>
    <property type="project" value="UniProtKB-KW"/>
</dbReference>
<evidence type="ECO:0000256" key="10">
    <source>
        <dbReference type="ARBA" id="ARBA00022989"/>
    </source>
</evidence>
<reference evidence="20 21" key="1">
    <citation type="journal article" date="2015" name="Genome Announc.">
        <title>Expanding the biotechnology potential of lactobacilli through comparative genomics of 213 strains and associated genera.</title>
        <authorList>
            <person name="Sun Z."/>
            <person name="Harris H.M."/>
            <person name="McCann A."/>
            <person name="Guo C."/>
            <person name="Argimon S."/>
            <person name="Zhang W."/>
            <person name="Yang X."/>
            <person name="Jeffery I.B."/>
            <person name="Cooney J.C."/>
            <person name="Kagawa T.F."/>
            <person name="Liu W."/>
            <person name="Song Y."/>
            <person name="Salvetti E."/>
            <person name="Wrobel A."/>
            <person name="Rasinkangas P."/>
            <person name="Parkhill J."/>
            <person name="Rea M.C."/>
            <person name="O'Sullivan O."/>
            <person name="Ritari J."/>
            <person name="Douillard F.P."/>
            <person name="Paul Ross R."/>
            <person name="Yang R."/>
            <person name="Briner A.E."/>
            <person name="Felis G.E."/>
            <person name="de Vos W.M."/>
            <person name="Barrangou R."/>
            <person name="Klaenhammer T.R."/>
            <person name="Caufield P.W."/>
            <person name="Cui Y."/>
            <person name="Zhang H."/>
            <person name="O'Toole P.W."/>
        </authorList>
    </citation>
    <scope>NUCLEOTIDE SEQUENCE [LARGE SCALE GENOMIC DNA]</scope>
    <source>
        <strain evidence="20 21">DSM 20410</strain>
    </source>
</reference>
<evidence type="ECO:0000256" key="5">
    <source>
        <dbReference type="ARBA" id="ARBA00022679"/>
    </source>
</evidence>
<evidence type="ECO:0000256" key="19">
    <source>
        <dbReference type="SAM" id="Phobius"/>
    </source>
</evidence>
<dbReference type="PANTHER" id="PTHR34299:SF1">
    <property type="entry name" value="DIACYLGLYCEROL KINASE"/>
    <property type="match status" value="1"/>
</dbReference>
<keyword evidence="13" id="KW-0594">Phospholipid biosynthesis</keyword>